<feature type="binding site" evidence="8">
    <location>
        <begin position="146"/>
        <end position="149"/>
    </location>
    <ligand>
        <name>ATP</name>
        <dbReference type="ChEBI" id="CHEBI:30616"/>
    </ligand>
</feature>
<comment type="caution">
    <text evidence="9">The sequence shown here is derived from an EMBL/GenBank/DDBJ whole genome shotgun (WGS) entry which is preliminary data.</text>
</comment>
<evidence type="ECO:0000313" key="9">
    <source>
        <dbReference type="EMBL" id="MBO8446655.1"/>
    </source>
</evidence>
<dbReference type="InterPro" id="IPR004821">
    <property type="entry name" value="Cyt_trans-like"/>
</dbReference>
<accession>A0A9D9HA06</accession>
<dbReference type="GO" id="GO:0005524">
    <property type="term" value="F:ATP binding"/>
    <property type="evidence" value="ECO:0007669"/>
    <property type="project" value="UniProtKB-KW"/>
</dbReference>
<keyword evidence="4 8" id="KW-0566">Pantothenate biosynthesis</keyword>
<dbReference type="PANTHER" id="PTHR21299">
    <property type="entry name" value="CYTIDYLATE KINASE/PANTOATE-BETA-ALANINE LIGASE"/>
    <property type="match status" value="1"/>
</dbReference>
<dbReference type="InterPro" id="IPR042176">
    <property type="entry name" value="Pantoate_ligase_C"/>
</dbReference>
<reference evidence="9" key="2">
    <citation type="journal article" date="2021" name="PeerJ">
        <title>Extensive microbial diversity within the chicken gut microbiome revealed by metagenomics and culture.</title>
        <authorList>
            <person name="Gilroy R."/>
            <person name="Ravi A."/>
            <person name="Getino M."/>
            <person name="Pursley I."/>
            <person name="Horton D.L."/>
            <person name="Alikhan N.F."/>
            <person name="Baker D."/>
            <person name="Gharbi K."/>
            <person name="Hall N."/>
            <person name="Watson M."/>
            <person name="Adriaenssens E.M."/>
            <person name="Foster-Nyarko E."/>
            <person name="Jarju S."/>
            <person name="Secka A."/>
            <person name="Antonio M."/>
            <person name="Oren A."/>
            <person name="Chaudhuri R.R."/>
            <person name="La Ragione R."/>
            <person name="Hildebrand F."/>
            <person name="Pallen M.J."/>
        </authorList>
    </citation>
    <scope>NUCLEOTIDE SEQUENCE</scope>
    <source>
        <strain evidence="9">D3-1215</strain>
    </source>
</reference>
<dbReference type="CDD" id="cd00560">
    <property type="entry name" value="PanC"/>
    <property type="match status" value="1"/>
</dbReference>
<comment type="catalytic activity">
    <reaction evidence="7 8">
        <text>(R)-pantoate + beta-alanine + ATP = (R)-pantothenate + AMP + diphosphate + H(+)</text>
        <dbReference type="Rhea" id="RHEA:10912"/>
        <dbReference type="ChEBI" id="CHEBI:15378"/>
        <dbReference type="ChEBI" id="CHEBI:15980"/>
        <dbReference type="ChEBI" id="CHEBI:29032"/>
        <dbReference type="ChEBI" id="CHEBI:30616"/>
        <dbReference type="ChEBI" id="CHEBI:33019"/>
        <dbReference type="ChEBI" id="CHEBI:57966"/>
        <dbReference type="ChEBI" id="CHEBI:456215"/>
        <dbReference type="EC" id="6.3.2.1"/>
    </reaction>
</comment>
<evidence type="ECO:0000256" key="1">
    <source>
        <dbReference type="ARBA" id="ARBA00004990"/>
    </source>
</evidence>
<dbReference type="InterPro" id="IPR014729">
    <property type="entry name" value="Rossmann-like_a/b/a_fold"/>
</dbReference>
<dbReference type="Gene3D" id="3.40.50.620">
    <property type="entry name" value="HUPs"/>
    <property type="match status" value="1"/>
</dbReference>
<dbReference type="EC" id="6.3.2.1" evidence="8"/>
<keyword evidence="3 8" id="KW-0436">Ligase</keyword>
<gene>
    <name evidence="8" type="primary">panC</name>
    <name evidence="9" type="ORF">IAC32_02785</name>
</gene>
<evidence type="ECO:0000256" key="3">
    <source>
        <dbReference type="ARBA" id="ARBA00022598"/>
    </source>
</evidence>
<evidence type="ECO:0000256" key="2">
    <source>
        <dbReference type="ARBA" id="ARBA00009256"/>
    </source>
</evidence>
<dbReference type="HAMAP" id="MF_00158">
    <property type="entry name" value="PanC"/>
    <property type="match status" value="1"/>
</dbReference>
<keyword evidence="5 8" id="KW-0547">Nucleotide-binding</keyword>
<comment type="pathway">
    <text evidence="1 8">Cofactor biosynthesis; (R)-pantothenate biosynthesis; (R)-pantothenate from (R)-pantoate and beta-alanine: step 1/1.</text>
</comment>
<dbReference type="SUPFAM" id="SSF52374">
    <property type="entry name" value="Nucleotidylyl transferase"/>
    <property type="match status" value="1"/>
</dbReference>
<dbReference type="EMBL" id="JADIMR010000038">
    <property type="protein sequence ID" value="MBO8446655.1"/>
    <property type="molecule type" value="Genomic_DNA"/>
</dbReference>
<dbReference type="Proteomes" id="UP000823637">
    <property type="component" value="Unassembled WGS sequence"/>
</dbReference>
<dbReference type="NCBIfam" id="TIGR00125">
    <property type="entry name" value="cyt_tran_rel"/>
    <property type="match status" value="1"/>
</dbReference>
<protein>
    <recommendedName>
        <fullName evidence="8">Pantothenate synthetase</fullName>
        <shortName evidence="8">PS</shortName>
        <ecNumber evidence="8">6.3.2.1</ecNumber>
    </recommendedName>
    <alternativeName>
        <fullName evidence="8">Pantoate--beta-alanine ligase</fullName>
    </alternativeName>
    <alternativeName>
        <fullName evidence="8">Pantoate-activating enzyme</fullName>
    </alternativeName>
</protein>
<name>A0A9D9HA06_9BACT</name>
<dbReference type="NCBIfam" id="TIGR00018">
    <property type="entry name" value="panC"/>
    <property type="match status" value="1"/>
</dbReference>
<evidence type="ECO:0000256" key="4">
    <source>
        <dbReference type="ARBA" id="ARBA00022655"/>
    </source>
</evidence>
<proteinExistence type="inferred from homology"/>
<dbReference type="GO" id="GO:0004592">
    <property type="term" value="F:pantoate-beta-alanine ligase activity"/>
    <property type="evidence" value="ECO:0007669"/>
    <property type="project" value="UniProtKB-UniRule"/>
</dbReference>
<dbReference type="Pfam" id="PF02569">
    <property type="entry name" value="Pantoate_ligase"/>
    <property type="match status" value="1"/>
</dbReference>
<sequence length="280" mass="30942">MIKIAKTKSGLKEMIKAANAASVGLVPTMGALHEGHMSLVKRAVAENDLVVASVFVNPTQFNDKDDLARYPRTPEADIEMLQDAGCNIVFMPDVEEMYPEEDTRVFDFGALGNVMEGRFRPGHFNGVAQIVSKLSYAVEPDNAYFGEKDFQQVAIIKAMVKQLDLKVRIIPCPIVREKSGLAKSSRNMLLTDTQREKAVLISKTLAASVAMAASKPVNEVHDWVVGQFASDPEFKIDYYDIVDGDSLQSVSDWNDSDYIVGCIAVYCGKIRLIDNIHYKG</sequence>
<evidence type="ECO:0000256" key="8">
    <source>
        <dbReference type="HAMAP-Rule" id="MF_00158"/>
    </source>
</evidence>
<evidence type="ECO:0000256" key="5">
    <source>
        <dbReference type="ARBA" id="ARBA00022741"/>
    </source>
</evidence>
<feature type="binding site" evidence="8">
    <location>
        <position position="152"/>
    </location>
    <ligand>
        <name>(R)-pantoate</name>
        <dbReference type="ChEBI" id="CHEBI:15980"/>
    </ligand>
</feature>
<evidence type="ECO:0000313" key="10">
    <source>
        <dbReference type="Proteomes" id="UP000823637"/>
    </source>
</evidence>
<comment type="function">
    <text evidence="8">Catalyzes the condensation of pantoate with beta-alanine in an ATP-dependent reaction via a pantoyl-adenylate intermediate.</text>
</comment>
<dbReference type="AlphaFoldDB" id="A0A9D9HA06"/>
<keyword evidence="6 8" id="KW-0067">ATP-binding</keyword>
<feature type="binding site" evidence="8">
    <location>
        <begin position="29"/>
        <end position="36"/>
    </location>
    <ligand>
        <name>ATP</name>
        <dbReference type="ChEBI" id="CHEBI:30616"/>
    </ligand>
</feature>
<evidence type="ECO:0000256" key="7">
    <source>
        <dbReference type="ARBA" id="ARBA00048258"/>
    </source>
</evidence>
<dbReference type="Gene3D" id="3.30.1300.10">
    <property type="entry name" value="Pantoate-beta-alanine ligase, C-terminal domain"/>
    <property type="match status" value="1"/>
</dbReference>
<dbReference type="PANTHER" id="PTHR21299:SF1">
    <property type="entry name" value="PANTOATE--BETA-ALANINE LIGASE"/>
    <property type="match status" value="1"/>
</dbReference>
<dbReference type="GO" id="GO:0015940">
    <property type="term" value="P:pantothenate biosynthetic process"/>
    <property type="evidence" value="ECO:0007669"/>
    <property type="project" value="UniProtKB-UniRule"/>
</dbReference>
<comment type="similarity">
    <text evidence="2 8">Belongs to the pantothenate synthetase family.</text>
</comment>
<feature type="binding site" evidence="8">
    <location>
        <position position="60"/>
    </location>
    <ligand>
        <name>beta-alanine</name>
        <dbReference type="ChEBI" id="CHEBI:57966"/>
    </ligand>
</feature>
<comment type="subcellular location">
    <subcellularLocation>
        <location evidence="8">Cytoplasm</location>
    </subcellularLocation>
</comment>
<feature type="binding site" evidence="8">
    <location>
        <position position="175"/>
    </location>
    <ligand>
        <name>ATP</name>
        <dbReference type="ChEBI" id="CHEBI:30616"/>
    </ligand>
</feature>
<evidence type="ECO:0000256" key="6">
    <source>
        <dbReference type="ARBA" id="ARBA00022840"/>
    </source>
</evidence>
<dbReference type="GO" id="GO:0005829">
    <property type="term" value="C:cytosol"/>
    <property type="evidence" value="ECO:0007669"/>
    <property type="project" value="TreeGrafter"/>
</dbReference>
<keyword evidence="8" id="KW-0963">Cytoplasm</keyword>
<feature type="active site" description="Proton donor" evidence="8">
    <location>
        <position position="36"/>
    </location>
</feature>
<comment type="subunit">
    <text evidence="8">Homodimer.</text>
</comment>
<feature type="binding site" evidence="8">
    <location>
        <position position="60"/>
    </location>
    <ligand>
        <name>(R)-pantoate</name>
        <dbReference type="ChEBI" id="CHEBI:15980"/>
    </ligand>
</feature>
<reference evidence="9" key="1">
    <citation type="submission" date="2020-10" db="EMBL/GenBank/DDBJ databases">
        <authorList>
            <person name="Gilroy R."/>
        </authorList>
    </citation>
    <scope>NUCLEOTIDE SEQUENCE</scope>
    <source>
        <strain evidence="9">D3-1215</strain>
    </source>
</reference>
<comment type="miscellaneous">
    <text evidence="8">The reaction proceeds by a bi uni uni bi ping pong mechanism.</text>
</comment>
<dbReference type="InterPro" id="IPR003721">
    <property type="entry name" value="Pantoate_ligase"/>
</dbReference>
<feature type="binding site" evidence="8">
    <location>
        <begin position="183"/>
        <end position="186"/>
    </location>
    <ligand>
        <name>ATP</name>
        <dbReference type="ChEBI" id="CHEBI:30616"/>
    </ligand>
</feature>
<organism evidence="9 10">
    <name type="scientific">Candidatus Enterocola intestinipullorum</name>
    <dbReference type="NCBI Taxonomy" id="2840783"/>
    <lineage>
        <taxon>Bacteria</taxon>
        <taxon>Pseudomonadati</taxon>
        <taxon>Bacteroidota</taxon>
        <taxon>Bacteroidia</taxon>
        <taxon>Bacteroidales</taxon>
        <taxon>Candidatus Enterocola</taxon>
    </lineage>
</organism>